<dbReference type="GO" id="GO:0000981">
    <property type="term" value="F:DNA-binding transcription factor activity, RNA polymerase II-specific"/>
    <property type="evidence" value="ECO:0007669"/>
    <property type="project" value="InterPro"/>
</dbReference>
<feature type="compositionally biased region" description="Acidic residues" evidence="7">
    <location>
        <begin position="230"/>
        <end position="244"/>
    </location>
</feature>
<dbReference type="OrthoDB" id="6159439at2759"/>
<dbReference type="Pfam" id="PF00046">
    <property type="entry name" value="Homeodomain"/>
    <property type="match status" value="1"/>
</dbReference>
<evidence type="ECO:0000256" key="4">
    <source>
        <dbReference type="ARBA" id="ARBA00023242"/>
    </source>
</evidence>
<feature type="compositionally biased region" description="Low complexity" evidence="7">
    <location>
        <begin position="104"/>
        <end position="125"/>
    </location>
</feature>
<comment type="subcellular location">
    <subcellularLocation>
        <location evidence="1 5 6">Nucleus</location>
    </subcellularLocation>
</comment>
<feature type="compositionally biased region" description="Low complexity" evidence="7">
    <location>
        <begin position="136"/>
        <end position="156"/>
    </location>
</feature>
<gene>
    <name evidence="9" type="primary">101890047</name>
    <name evidence="11" type="synonym">LOC101890047</name>
</gene>
<evidence type="ECO:0000313" key="11">
    <source>
        <dbReference type="RefSeq" id="XP_005187204.1"/>
    </source>
</evidence>
<dbReference type="GO" id="GO:0005634">
    <property type="term" value="C:nucleus"/>
    <property type="evidence" value="ECO:0007669"/>
    <property type="project" value="UniProtKB-SubCell"/>
</dbReference>
<evidence type="ECO:0000259" key="8">
    <source>
        <dbReference type="PROSITE" id="PS50071"/>
    </source>
</evidence>
<dbReference type="SMART" id="SM00389">
    <property type="entry name" value="HOX"/>
    <property type="match status" value="1"/>
</dbReference>
<dbReference type="Proteomes" id="UP001652621">
    <property type="component" value="Unplaced"/>
</dbReference>
<dbReference type="PANTHER" id="PTHR24340:SF109">
    <property type="entry name" value="BARH LIKE HOMEOBOX 1"/>
    <property type="match status" value="1"/>
</dbReference>
<dbReference type="PANTHER" id="PTHR24340">
    <property type="entry name" value="HOMEOBOX PROTEIN NKX"/>
    <property type="match status" value="1"/>
</dbReference>
<dbReference type="VEuPathDB" id="VectorBase:MDOMA2_008275"/>
<dbReference type="STRING" id="7370.A0A1I8MHI9"/>
<dbReference type="GO" id="GO:0000978">
    <property type="term" value="F:RNA polymerase II cis-regulatory region sequence-specific DNA binding"/>
    <property type="evidence" value="ECO:0007669"/>
    <property type="project" value="TreeGrafter"/>
</dbReference>
<protein>
    <submittedName>
        <fullName evidence="11">Homeobox protein B-H1</fullName>
    </submittedName>
</protein>
<dbReference type="EnsemblMetazoa" id="MDOA004959-RA">
    <property type="protein sequence ID" value="MDOA004959-PA"/>
    <property type="gene ID" value="MDOA004959"/>
</dbReference>
<keyword evidence="2 5" id="KW-0238">DNA-binding</keyword>
<dbReference type="GO" id="GO:0030154">
    <property type="term" value="P:cell differentiation"/>
    <property type="evidence" value="ECO:0007669"/>
    <property type="project" value="TreeGrafter"/>
</dbReference>
<dbReference type="PROSITE" id="PS50071">
    <property type="entry name" value="HOMEOBOX_2"/>
    <property type="match status" value="1"/>
</dbReference>
<evidence type="ECO:0000256" key="2">
    <source>
        <dbReference type="ARBA" id="ARBA00023125"/>
    </source>
</evidence>
<dbReference type="InterPro" id="IPR020479">
    <property type="entry name" value="HD_metazoa"/>
</dbReference>
<evidence type="ECO:0000313" key="9">
    <source>
        <dbReference type="EnsemblMetazoa" id="MDOA004959-PA"/>
    </source>
</evidence>
<feature type="domain" description="Homeobox" evidence="8">
    <location>
        <begin position="283"/>
        <end position="343"/>
    </location>
</feature>
<dbReference type="InterPro" id="IPR017970">
    <property type="entry name" value="Homeobox_CS"/>
</dbReference>
<accession>A0A1I8MHI9</accession>
<evidence type="ECO:0000256" key="5">
    <source>
        <dbReference type="PROSITE-ProRule" id="PRU00108"/>
    </source>
</evidence>
<evidence type="ECO:0000256" key="6">
    <source>
        <dbReference type="RuleBase" id="RU000682"/>
    </source>
</evidence>
<dbReference type="GeneID" id="101890047"/>
<evidence type="ECO:0000256" key="1">
    <source>
        <dbReference type="ARBA" id="ARBA00004123"/>
    </source>
</evidence>
<evidence type="ECO:0000313" key="10">
    <source>
        <dbReference type="Proteomes" id="UP001652621"/>
    </source>
</evidence>
<dbReference type="SUPFAM" id="SSF46689">
    <property type="entry name" value="Homeodomain-like"/>
    <property type="match status" value="1"/>
</dbReference>
<feature type="region of interest" description="Disordered" evidence="7">
    <location>
        <begin position="225"/>
        <end position="290"/>
    </location>
</feature>
<dbReference type="InterPro" id="IPR009057">
    <property type="entry name" value="Homeodomain-like_sf"/>
</dbReference>
<keyword evidence="3 5" id="KW-0371">Homeobox</keyword>
<reference evidence="11" key="2">
    <citation type="submission" date="2025-04" db="UniProtKB">
        <authorList>
            <consortium name="RefSeq"/>
        </authorList>
    </citation>
    <scope>IDENTIFICATION</scope>
    <source>
        <strain evidence="11">Aabys</strain>
    </source>
</reference>
<feature type="compositionally biased region" description="Polar residues" evidence="7">
    <location>
        <begin position="269"/>
        <end position="279"/>
    </location>
</feature>
<reference evidence="9" key="1">
    <citation type="submission" date="2020-05" db="UniProtKB">
        <authorList>
            <consortium name="EnsemblMetazoa"/>
        </authorList>
    </citation>
    <scope>IDENTIFICATION</scope>
    <source>
        <strain evidence="9">Aabys</strain>
    </source>
</reference>
<dbReference type="KEGG" id="mde:101890047"/>
<organism evidence="9">
    <name type="scientific">Musca domestica</name>
    <name type="common">House fly</name>
    <dbReference type="NCBI Taxonomy" id="7370"/>
    <lineage>
        <taxon>Eukaryota</taxon>
        <taxon>Metazoa</taxon>
        <taxon>Ecdysozoa</taxon>
        <taxon>Arthropoda</taxon>
        <taxon>Hexapoda</taxon>
        <taxon>Insecta</taxon>
        <taxon>Pterygota</taxon>
        <taxon>Neoptera</taxon>
        <taxon>Endopterygota</taxon>
        <taxon>Diptera</taxon>
        <taxon>Brachycera</taxon>
        <taxon>Muscomorpha</taxon>
        <taxon>Muscoidea</taxon>
        <taxon>Muscidae</taxon>
        <taxon>Musca</taxon>
    </lineage>
</organism>
<dbReference type="CDD" id="cd00086">
    <property type="entry name" value="homeodomain"/>
    <property type="match status" value="1"/>
</dbReference>
<evidence type="ECO:0000256" key="7">
    <source>
        <dbReference type="SAM" id="MobiDB-lite"/>
    </source>
</evidence>
<dbReference type="InterPro" id="IPR001356">
    <property type="entry name" value="HD"/>
</dbReference>
<dbReference type="eggNOG" id="KOG0488">
    <property type="taxonomic scope" value="Eukaryota"/>
</dbReference>
<keyword evidence="4 5" id="KW-0539">Nucleus</keyword>
<dbReference type="VEuPathDB" id="VectorBase:MDOA004959"/>
<feature type="DNA-binding region" description="Homeobox" evidence="5">
    <location>
        <begin position="285"/>
        <end position="344"/>
    </location>
</feature>
<proteinExistence type="predicted"/>
<feature type="compositionally biased region" description="Gly residues" evidence="7">
    <location>
        <begin position="475"/>
        <end position="488"/>
    </location>
</feature>
<dbReference type="RefSeq" id="XP_005187204.1">
    <property type="nucleotide sequence ID" value="XM_005187147.3"/>
</dbReference>
<dbReference type="InterPro" id="IPR050394">
    <property type="entry name" value="Homeobox_NK-like"/>
</dbReference>
<keyword evidence="10" id="KW-1185">Reference proteome</keyword>
<dbReference type="Gene3D" id="1.10.10.60">
    <property type="entry name" value="Homeodomain-like"/>
    <property type="match status" value="1"/>
</dbReference>
<dbReference type="AlphaFoldDB" id="A0A1I8MHI9"/>
<name>A0A1I8MHI9_MUSDO</name>
<sequence length="544" mass="57260">MKSVVAMKESMTILTPSLNANEHQKMSNLKPNRSRFMINDILAGSAAAAAAVEAANAAAAFYKQQQQHNNNNNNNNSGESSHSPTLQQQQQHQQQQHPHHQSPPHHLNTHPLHPALQHPHAQHPALGHHQPLPLIAGHHAAAAAALAHHQQQQQHANSTSPSGLSASGPGQHPNAGHKMHGFPVGATQMGSNGLNVAQYAAAMQQHYAQAANAAAAARAAAVERNHGAELDDSSDYQDNEDCDSENGSGGHLDDNSVCSNGGKDDDGNSIKSGSTNDMSGLSKKQRKARTAFTDHQLQTLEKSFERQKYLSVQERQELAHKLDLSDCQVKTWYQNRRTKWKRQTAVGLELLAEAGNFAAFQRLYGGSPYIGAWPYPGAQAAHAGHPPNSIDLYYRQAAAAAAMQKPLPYSLYAGVPNMSHLAGLPVAAAAAPFSHLTASSSLSSLSSYYQSATAAQTNPPTSPPHAANGPTAAGVLGGNGVAGGGGGVIKPIPTSPSPTPLAESSPVHAGTRSPSPTLNPGSPPGRSIDSSSQNQSDDEDHIQV</sequence>
<feature type="region of interest" description="Disordered" evidence="7">
    <location>
        <begin position="454"/>
        <end position="544"/>
    </location>
</feature>
<feature type="compositionally biased region" description="Low complexity" evidence="7">
    <location>
        <begin position="67"/>
        <end position="96"/>
    </location>
</feature>
<dbReference type="PROSITE" id="PS00027">
    <property type="entry name" value="HOMEOBOX_1"/>
    <property type="match status" value="1"/>
</dbReference>
<dbReference type="PRINTS" id="PR00024">
    <property type="entry name" value="HOMEOBOX"/>
</dbReference>
<feature type="region of interest" description="Disordered" evidence="7">
    <location>
        <begin position="67"/>
        <end position="186"/>
    </location>
</feature>
<evidence type="ECO:0000256" key="3">
    <source>
        <dbReference type="ARBA" id="ARBA00023155"/>
    </source>
</evidence>